<dbReference type="AlphaFoldDB" id="A0A7X9RT22"/>
<dbReference type="Gene3D" id="1.25.40.390">
    <property type="match status" value="1"/>
</dbReference>
<dbReference type="GO" id="GO:0009279">
    <property type="term" value="C:cell outer membrane"/>
    <property type="evidence" value="ECO:0007669"/>
    <property type="project" value="UniProtKB-SubCell"/>
</dbReference>
<dbReference type="InterPro" id="IPR012944">
    <property type="entry name" value="SusD_RagB_dom"/>
</dbReference>
<evidence type="ECO:0000256" key="3">
    <source>
        <dbReference type="ARBA" id="ARBA00022729"/>
    </source>
</evidence>
<keyword evidence="4" id="KW-0472">Membrane</keyword>
<dbReference type="Pfam" id="PF14322">
    <property type="entry name" value="SusD-like_3"/>
    <property type="match status" value="1"/>
</dbReference>
<evidence type="ECO:0000259" key="8">
    <source>
        <dbReference type="Pfam" id="PF14322"/>
    </source>
</evidence>
<name>A0A7X9RT22_9BACT</name>
<reference evidence="9 10" key="1">
    <citation type="submission" date="2020-04" db="EMBL/GenBank/DDBJ databases">
        <title>Flammeovirga sp. SR4, a novel species isolated from seawater.</title>
        <authorList>
            <person name="Wang X."/>
        </authorList>
    </citation>
    <scope>NUCLEOTIDE SEQUENCE [LARGE SCALE GENOMIC DNA]</scope>
    <source>
        <strain evidence="9 10">ATCC 23126</strain>
    </source>
</reference>
<evidence type="ECO:0000313" key="9">
    <source>
        <dbReference type="EMBL" id="NME67816.1"/>
    </source>
</evidence>
<protein>
    <submittedName>
        <fullName evidence="9">RagB/SusD family nutrient uptake outer membrane protein</fullName>
    </submittedName>
</protein>
<evidence type="ECO:0000313" key="10">
    <source>
        <dbReference type="Proteomes" id="UP000576082"/>
    </source>
</evidence>
<feature type="domain" description="RagB/SusD" evidence="7">
    <location>
        <begin position="262"/>
        <end position="576"/>
    </location>
</feature>
<keyword evidence="10" id="KW-1185">Reference proteome</keyword>
<accession>A0A7X9RT22</accession>
<feature type="chain" id="PRO_5031248932" evidence="6">
    <location>
        <begin position="25"/>
        <end position="577"/>
    </location>
</feature>
<evidence type="ECO:0000256" key="1">
    <source>
        <dbReference type="ARBA" id="ARBA00004442"/>
    </source>
</evidence>
<sequence length="577" mass="65450">MNALKKILIVKLLAGMFFMTSCNHDDFLTRDNPNAITEQTFWQSESDAEAALTTVYAALQYQSISGGHLTYEMIRGDLGGTNDWVKHFPYTELIIPDNSRPVFNKWAECYNGIFRANQVIDNIPTMEVLSEERKTEILSQARFLRAFFYFELVHTFGGGVIKTSSKITDHNIPFSDATEVTNQVILGDLEYAMEHLPLTRASADLGRSTWGMATTLLGKVYLYNKEWTKAAVEFKKVIDSGLYQLSSNYAENFRHDVLYNSESIMEVPFDGSINSGAQDASNVDDSGDVSGGESTKLARWYGPYSLGGWQGMMPTYWAHELMVADSVAGSNAHSSRYNATLAGRDAEGLYYNKTPADLKTEVPRRWGNGESSYVKKYANWYHMDLENIENRSSINYKHMRLADVFLMYAEAVLEGEGDLSTAIEYIDKVRSRAGVVTIQDYINNDGGIPQLHISQEIHGAHPIVPATIDNIRTHLRMVERPTELAFENTRWRDLVRWGMVKDVFTSHHNDELIRIERFQKRIDDAKENELPTPAPLPPLYIEGRVRPDFVNNWNFYTSGKHDYFPIPSAEVQANEAI</sequence>
<dbReference type="SUPFAM" id="SSF48452">
    <property type="entry name" value="TPR-like"/>
    <property type="match status" value="1"/>
</dbReference>
<proteinExistence type="inferred from homology"/>
<evidence type="ECO:0000256" key="6">
    <source>
        <dbReference type="SAM" id="SignalP"/>
    </source>
</evidence>
<dbReference type="RefSeq" id="WP_169656144.1">
    <property type="nucleotide sequence ID" value="NZ_JABANE010000015.1"/>
</dbReference>
<dbReference type="CDD" id="cd08977">
    <property type="entry name" value="SusD"/>
    <property type="match status" value="1"/>
</dbReference>
<feature type="domain" description="SusD-like N-terminal" evidence="8">
    <location>
        <begin position="26"/>
        <end position="222"/>
    </location>
</feature>
<dbReference type="Proteomes" id="UP000576082">
    <property type="component" value="Unassembled WGS sequence"/>
</dbReference>
<dbReference type="Pfam" id="PF07980">
    <property type="entry name" value="SusD_RagB"/>
    <property type="match status" value="1"/>
</dbReference>
<comment type="similarity">
    <text evidence="2">Belongs to the SusD family.</text>
</comment>
<organism evidence="9 10">
    <name type="scientific">Flammeovirga aprica JL-4</name>
    <dbReference type="NCBI Taxonomy" id="694437"/>
    <lineage>
        <taxon>Bacteria</taxon>
        <taxon>Pseudomonadati</taxon>
        <taxon>Bacteroidota</taxon>
        <taxon>Cytophagia</taxon>
        <taxon>Cytophagales</taxon>
        <taxon>Flammeovirgaceae</taxon>
        <taxon>Flammeovirga</taxon>
    </lineage>
</organism>
<evidence type="ECO:0000256" key="5">
    <source>
        <dbReference type="ARBA" id="ARBA00023237"/>
    </source>
</evidence>
<comment type="caution">
    <text evidence="9">The sequence shown here is derived from an EMBL/GenBank/DDBJ whole genome shotgun (WGS) entry which is preliminary data.</text>
</comment>
<gene>
    <name evidence="9" type="ORF">HHU12_07570</name>
</gene>
<keyword evidence="5" id="KW-0998">Cell outer membrane</keyword>
<evidence type="ECO:0000256" key="2">
    <source>
        <dbReference type="ARBA" id="ARBA00006275"/>
    </source>
</evidence>
<evidence type="ECO:0000256" key="4">
    <source>
        <dbReference type="ARBA" id="ARBA00023136"/>
    </source>
</evidence>
<dbReference type="EMBL" id="JABANE010000015">
    <property type="protein sequence ID" value="NME67816.1"/>
    <property type="molecule type" value="Genomic_DNA"/>
</dbReference>
<evidence type="ECO:0000259" key="7">
    <source>
        <dbReference type="Pfam" id="PF07980"/>
    </source>
</evidence>
<keyword evidence="3 6" id="KW-0732">Signal</keyword>
<dbReference type="InterPro" id="IPR011990">
    <property type="entry name" value="TPR-like_helical_dom_sf"/>
</dbReference>
<dbReference type="PROSITE" id="PS51257">
    <property type="entry name" value="PROKAR_LIPOPROTEIN"/>
    <property type="match status" value="1"/>
</dbReference>
<feature type="signal peptide" evidence="6">
    <location>
        <begin position="1"/>
        <end position="24"/>
    </location>
</feature>
<comment type="subcellular location">
    <subcellularLocation>
        <location evidence="1">Cell outer membrane</location>
    </subcellularLocation>
</comment>
<dbReference type="InterPro" id="IPR033985">
    <property type="entry name" value="SusD-like_N"/>
</dbReference>